<reference evidence="1 2" key="1">
    <citation type="journal article" date="2020" name="Microb. Genom.">
        <title>Genetic diversity of clinical and environmental Mucorales isolates obtained from an investigation of mucormycosis cases among solid organ transplant recipients.</title>
        <authorList>
            <person name="Nguyen M.H."/>
            <person name="Kaul D."/>
            <person name="Muto C."/>
            <person name="Cheng S.J."/>
            <person name="Richter R.A."/>
            <person name="Bruno V.M."/>
            <person name="Liu G."/>
            <person name="Beyhan S."/>
            <person name="Sundermann A.J."/>
            <person name="Mounaud S."/>
            <person name="Pasculle A.W."/>
            <person name="Nierman W.C."/>
            <person name="Driscoll E."/>
            <person name="Cumbie R."/>
            <person name="Clancy C.J."/>
            <person name="Dupont C.L."/>
        </authorList>
    </citation>
    <scope>NUCLEOTIDE SEQUENCE [LARGE SCALE GENOMIC DNA]</scope>
    <source>
        <strain evidence="1 2">GL24</strain>
    </source>
</reference>
<comment type="caution">
    <text evidence="1">The sequence shown here is derived from an EMBL/GenBank/DDBJ whole genome shotgun (WGS) entry which is preliminary data.</text>
</comment>
<dbReference type="EMBL" id="JAANIU010010728">
    <property type="protein sequence ID" value="KAG1531575.1"/>
    <property type="molecule type" value="Genomic_DNA"/>
</dbReference>
<organism evidence="1 2">
    <name type="scientific">Rhizopus delemar</name>
    <dbReference type="NCBI Taxonomy" id="936053"/>
    <lineage>
        <taxon>Eukaryota</taxon>
        <taxon>Fungi</taxon>
        <taxon>Fungi incertae sedis</taxon>
        <taxon>Mucoromycota</taxon>
        <taxon>Mucoromycotina</taxon>
        <taxon>Mucoromycetes</taxon>
        <taxon>Mucorales</taxon>
        <taxon>Mucorineae</taxon>
        <taxon>Rhizopodaceae</taxon>
        <taxon>Rhizopus</taxon>
    </lineage>
</organism>
<keyword evidence="2" id="KW-1185">Reference proteome</keyword>
<accession>A0A9P7C1D9</accession>
<dbReference type="AlphaFoldDB" id="A0A9P7C1D9"/>
<evidence type="ECO:0000313" key="1">
    <source>
        <dbReference type="EMBL" id="KAG1531575.1"/>
    </source>
</evidence>
<evidence type="ECO:0000313" key="2">
    <source>
        <dbReference type="Proteomes" id="UP000740926"/>
    </source>
</evidence>
<name>A0A9P7C1D9_9FUNG</name>
<sequence>MGATARRLARRNSHPTCSGVNNLACAVCASPVERSTVVSISTALRVAYCGDGLDLDHRGRVVQRLDLRDRVGRVGRREEAAAQRHHVLEMPHIGHEDGDLDHACSPWARKPPETILPSSAAPACPEMKSRFPYWMPCDSRKGS</sequence>
<proteinExistence type="predicted"/>
<protein>
    <submittedName>
        <fullName evidence="1">Uncharacterized protein</fullName>
    </submittedName>
</protein>
<dbReference type="Proteomes" id="UP000740926">
    <property type="component" value="Unassembled WGS sequence"/>
</dbReference>
<gene>
    <name evidence="1" type="ORF">G6F50_016625</name>
</gene>